<dbReference type="RefSeq" id="WP_311160359.1">
    <property type="nucleotide sequence ID" value="NZ_JAVQLW010000001.1"/>
</dbReference>
<reference evidence="2" key="1">
    <citation type="submission" date="2023-07" db="EMBL/GenBank/DDBJ databases">
        <title>Paracoccus sp. MBLB3053 whole genome sequence.</title>
        <authorList>
            <person name="Hwang C.Y."/>
            <person name="Cho E.-S."/>
            <person name="Seo M.-J."/>
        </authorList>
    </citation>
    <scope>NUCLEOTIDE SEQUENCE [LARGE SCALE GENOMIC DNA]</scope>
    <source>
        <strain evidence="2">MBLB3053</strain>
    </source>
</reference>
<organism evidence="1 2">
    <name type="scientific">Paracoccus aurantius</name>
    <dbReference type="NCBI Taxonomy" id="3073814"/>
    <lineage>
        <taxon>Bacteria</taxon>
        <taxon>Pseudomonadati</taxon>
        <taxon>Pseudomonadota</taxon>
        <taxon>Alphaproteobacteria</taxon>
        <taxon>Rhodobacterales</taxon>
        <taxon>Paracoccaceae</taxon>
        <taxon>Paracoccus</taxon>
    </lineage>
</organism>
<protein>
    <submittedName>
        <fullName evidence="1">Uncharacterized protein</fullName>
    </submittedName>
</protein>
<proteinExistence type="predicted"/>
<accession>A0ABU2HT21</accession>
<gene>
    <name evidence="1" type="ORF">RGQ15_11475</name>
</gene>
<dbReference type="Proteomes" id="UP001269144">
    <property type="component" value="Unassembled WGS sequence"/>
</dbReference>
<evidence type="ECO:0000313" key="1">
    <source>
        <dbReference type="EMBL" id="MDS9468186.1"/>
    </source>
</evidence>
<name>A0ABU2HT21_9RHOB</name>
<comment type="caution">
    <text evidence="1">The sequence shown here is derived from an EMBL/GenBank/DDBJ whole genome shotgun (WGS) entry which is preliminary data.</text>
</comment>
<evidence type="ECO:0000313" key="2">
    <source>
        <dbReference type="Proteomes" id="UP001269144"/>
    </source>
</evidence>
<sequence>MTFHSPQPLRADVLCESSGVMHRAFEALGHNATLVNLLAAEDGSNHHFVGFTQREVE</sequence>
<dbReference type="EMBL" id="JAVQLW010000001">
    <property type="protein sequence ID" value="MDS9468186.1"/>
    <property type="molecule type" value="Genomic_DNA"/>
</dbReference>
<keyword evidence="2" id="KW-1185">Reference proteome</keyword>